<reference evidence="2" key="1">
    <citation type="submission" date="2018-01" db="EMBL/GenBank/DDBJ databases">
        <title>An insight into the sialome of Amazonian anophelines.</title>
        <authorList>
            <person name="Ribeiro J.M."/>
            <person name="Scarpassa V."/>
            <person name="Calvo E."/>
        </authorList>
    </citation>
    <scope>NUCLEOTIDE SEQUENCE</scope>
    <source>
        <tissue evidence="2">Salivary glands</tissue>
    </source>
</reference>
<evidence type="ECO:0000313" key="2">
    <source>
        <dbReference type="EMBL" id="MBW61728.1"/>
    </source>
</evidence>
<dbReference type="EMBL" id="GGFJ01012587">
    <property type="protein sequence ID" value="MBW61728.1"/>
    <property type="molecule type" value="Transcribed_RNA"/>
</dbReference>
<feature type="signal peptide" evidence="1">
    <location>
        <begin position="1"/>
        <end position="23"/>
    </location>
</feature>
<keyword evidence="1" id="KW-0732">Signal</keyword>
<sequence length="100" mass="10666">MTISKCLTLKAIIFCRFVRVAPAYGRFKATVFVSWCSNGDCENSSVGVANTSDELVPVPPPSDLQIVSENSCNSNLTSKSINCTTTPSTLSAITGDSNER</sequence>
<organism evidence="2">
    <name type="scientific">Anopheles marajoara</name>
    <dbReference type="NCBI Taxonomy" id="58244"/>
    <lineage>
        <taxon>Eukaryota</taxon>
        <taxon>Metazoa</taxon>
        <taxon>Ecdysozoa</taxon>
        <taxon>Arthropoda</taxon>
        <taxon>Hexapoda</taxon>
        <taxon>Insecta</taxon>
        <taxon>Pterygota</taxon>
        <taxon>Neoptera</taxon>
        <taxon>Endopterygota</taxon>
        <taxon>Diptera</taxon>
        <taxon>Nematocera</taxon>
        <taxon>Culicoidea</taxon>
        <taxon>Culicidae</taxon>
        <taxon>Anophelinae</taxon>
        <taxon>Anopheles</taxon>
    </lineage>
</organism>
<proteinExistence type="predicted"/>
<evidence type="ECO:0000256" key="1">
    <source>
        <dbReference type="SAM" id="SignalP"/>
    </source>
</evidence>
<dbReference type="AlphaFoldDB" id="A0A2M4C9T7"/>
<protein>
    <submittedName>
        <fullName evidence="2">Putative secreted protein</fullName>
    </submittedName>
</protein>
<feature type="chain" id="PRO_5014908522" evidence="1">
    <location>
        <begin position="24"/>
        <end position="100"/>
    </location>
</feature>
<name>A0A2M4C9T7_9DIPT</name>
<accession>A0A2M4C9T7</accession>